<proteinExistence type="predicted"/>
<dbReference type="CDD" id="cd00383">
    <property type="entry name" value="trans_reg_C"/>
    <property type="match status" value="1"/>
</dbReference>
<feature type="DNA-binding region" description="OmpR/PhoB-type" evidence="5">
    <location>
        <begin position="124"/>
        <end position="220"/>
    </location>
</feature>
<evidence type="ECO:0000256" key="2">
    <source>
        <dbReference type="ARBA" id="ARBA00023125"/>
    </source>
</evidence>
<dbReference type="InterPro" id="IPR039420">
    <property type="entry name" value="WalR-like"/>
</dbReference>
<dbReference type="RefSeq" id="WP_172204884.1">
    <property type="nucleotide sequence ID" value="NZ_CP071060.1"/>
</dbReference>
<dbReference type="Pfam" id="PF00486">
    <property type="entry name" value="Trans_reg_C"/>
    <property type="match status" value="1"/>
</dbReference>
<dbReference type="Gene3D" id="3.40.50.2300">
    <property type="match status" value="1"/>
</dbReference>
<dbReference type="PROSITE" id="PS50110">
    <property type="entry name" value="RESPONSE_REGULATORY"/>
    <property type="match status" value="1"/>
</dbReference>
<evidence type="ECO:0000256" key="5">
    <source>
        <dbReference type="PROSITE-ProRule" id="PRU01091"/>
    </source>
</evidence>
<evidence type="ECO:0000313" key="9">
    <source>
        <dbReference type="Proteomes" id="UP000663570"/>
    </source>
</evidence>
<dbReference type="PANTHER" id="PTHR48111">
    <property type="entry name" value="REGULATOR OF RPOS"/>
    <property type="match status" value="1"/>
</dbReference>
<dbReference type="SMART" id="SM00862">
    <property type="entry name" value="Trans_reg_C"/>
    <property type="match status" value="1"/>
</dbReference>
<dbReference type="Gene3D" id="1.10.10.10">
    <property type="entry name" value="Winged helix-like DNA-binding domain superfamily/Winged helix DNA-binding domain"/>
    <property type="match status" value="1"/>
</dbReference>
<dbReference type="PANTHER" id="PTHR48111:SF67">
    <property type="entry name" value="TRANSCRIPTIONAL REGULATORY PROTEIN TCTD"/>
    <property type="match status" value="1"/>
</dbReference>
<dbReference type="EMBL" id="CP071060">
    <property type="protein sequence ID" value="QSI76261.1"/>
    <property type="molecule type" value="Genomic_DNA"/>
</dbReference>
<keyword evidence="2 5" id="KW-0238">DNA-binding</keyword>
<accession>A0ABX7M5P8</accession>
<evidence type="ECO:0000256" key="3">
    <source>
        <dbReference type="ARBA" id="ARBA00023163"/>
    </source>
</evidence>
<organism evidence="8 9">
    <name type="scientific">Niveibacterium microcysteis</name>
    <dbReference type="NCBI Taxonomy" id="2811415"/>
    <lineage>
        <taxon>Bacteria</taxon>
        <taxon>Pseudomonadati</taxon>
        <taxon>Pseudomonadota</taxon>
        <taxon>Betaproteobacteria</taxon>
        <taxon>Rhodocyclales</taxon>
        <taxon>Rhodocyclaceae</taxon>
        <taxon>Niveibacterium</taxon>
    </lineage>
</organism>
<dbReference type="SMART" id="SM00448">
    <property type="entry name" value="REC"/>
    <property type="match status" value="1"/>
</dbReference>
<dbReference type="InterPro" id="IPR036388">
    <property type="entry name" value="WH-like_DNA-bd_sf"/>
</dbReference>
<dbReference type="PROSITE" id="PS51755">
    <property type="entry name" value="OMPR_PHOB"/>
    <property type="match status" value="1"/>
</dbReference>
<protein>
    <submittedName>
        <fullName evidence="8">Response regulator transcription factor</fullName>
    </submittedName>
</protein>
<sequence length="225" mass="24774">MRILLIEDDEMVAAGISEGLQRHGFELDRLASAEHAIPALAAVAYDLAIVDLGLPGVDGMALIREMRRRGHALPVLILTARDRLEDRVEGLEGGGDDYLTKPFMLPELVARVRALIRRSRASSSSELAFGALQLDLGQRTAACAGRTLDLTGREWNVLEQMMLAAPRVVAKQKLADSLSRWDREITDNAVEIYVSRLRSKLADSGVVIRTVRGIGYRLETERSDA</sequence>
<keyword evidence="9" id="KW-1185">Reference proteome</keyword>
<keyword evidence="4" id="KW-0597">Phosphoprotein</keyword>
<feature type="domain" description="OmpR/PhoB-type" evidence="7">
    <location>
        <begin position="124"/>
        <end position="220"/>
    </location>
</feature>
<keyword evidence="3" id="KW-0804">Transcription</keyword>
<name>A0ABX7M5P8_9RHOO</name>
<evidence type="ECO:0000256" key="4">
    <source>
        <dbReference type="PROSITE-ProRule" id="PRU00169"/>
    </source>
</evidence>
<dbReference type="Pfam" id="PF00072">
    <property type="entry name" value="Response_reg"/>
    <property type="match status" value="1"/>
</dbReference>
<reference evidence="8 9" key="1">
    <citation type="submission" date="2021-02" db="EMBL/GenBank/DDBJ databases">
        <title>Niveibacterium changnyeongensis HC41.</title>
        <authorList>
            <person name="Kang M."/>
        </authorList>
    </citation>
    <scope>NUCLEOTIDE SEQUENCE [LARGE SCALE GENOMIC DNA]</scope>
    <source>
        <strain evidence="8 9">HC41</strain>
    </source>
</reference>
<evidence type="ECO:0000313" key="8">
    <source>
        <dbReference type="EMBL" id="QSI76261.1"/>
    </source>
</evidence>
<dbReference type="InterPro" id="IPR001789">
    <property type="entry name" value="Sig_transdc_resp-reg_receiver"/>
</dbReference>
<evidence type="ECO:0000259" key="7">
    <source>
        <dbReference type="PROSITE" id="PS51755"/>
    </source>
</evidence>
<keyword evidence="1" id="KW-0805">Transcription regulation</keyword>
<feature type="domain" description="Response regulatory" evidence="6">
    <location>
        <begin position="2"/>
        <end position="116"/>
    </location>
</feature>
<dbReference type="InterPro" id="IPR011006">
    <property type="entry name" value="CheY-like_superfamily"/>
</dbReference>
<dbReference type="CDD" id="cd17624">
    <property type="entry name" value="REC_OmpR_PmrA-like"/>
    <property type="match status" value="1"/>
</dbReference>
<dbReference type="SUPFAM" id="SSF52172">
    <property type="entry name" value="CheY-like"/>
    <property type="match status" value="1"/>
</dbReference>
<dbReference type="Proteomes" id="UP000663570">
    <property type="component" value="Chromosome"/>
</dbReference>
<gene>
    <name evidence="8" type="ORF">JY500_17580</name>
</gene>
<dbReference type="Gene3D" id="6.10.250.690">
    <property type="match status" value="1"/>
</dbReference>
<dbReference type="InterPro" id="IPR001867">
    <property type="entry name" value="OmpR/PhoB-type_DNA-bd"/>
</dbReference>
<evidence type="ECO:0000256" key="1">
    <source>
        <dbReference type="ARBA" id="ARBA00023015"/>
    </source>
</evidence>
<feature type="modified residue" description="4-aspartylphosphate" evidence="4">
    <location>
        <position position="51"/>
    </location>
</feature>
<evidence type="ECO:0000259" key="6">
    <source>
        <dbReference type="PROSITE" id="PS50110"/>
    </source>
</evidence>